<feature type="transmembrane region" description="Helical" evidence="1">
    <location>
        <begin position="105"/>
        <end position="125"/>
    </location>
</feature>
<feature type="transmembrane region" description="Helical" evidence="1">
    <location>
        <begin position="197"/>
        <end position="216"/>
    </location>
</feature>
<comment type="caution">
    <text evidence="2">The sequence shown here is derived from an EMBL/GenBank/DDBJ whole genome shotgun (WGS) entry which is preliminary data.</text>
</comment>
<dbReference type="OrthoDB" id="8481923at2"/>
<keyword evidence="3" id="KW-1185">Reference proteome</keyword>
<accession>A0A7X5C0G8</accession>
<dbReference type="RefSeq" id="WP_161696902.1">
    <property type="nucleotide sequence ID" value="NZ_JAAAMU010000004.1"/>
</dbReference>
<feature type="transmembrane region" description="Helical" evidence="1">
    <location>
        <begin position="228"/>
        <end position="247"/>
    </location>
</feature>
<dbReference type="Proteomes" id="UP000558113">
    <property type="component" value="Unassembled WGS sequence"/>
</dbReference>
<keyword evidence="1" id="KW-0812">Transmembrane</keyword>
<dbReference type="EMBL" id="JAAAMU010000004">
    <property type="protein sequence ID" value="NBC69255.1"/>
    <property type="molecule type" value="Genomic_DNA"/>
</dbReference>
<name>A0A7X5C0G8_9BACL</name>
<feature type="transmembrane region" description="Helical" evidence="1">
    <location>
        <begin position="157"/>
        <end position="176"/>
    </location>
</feature>
<proteinExistence type="predicted"/>
<feature type="transmembrane region" description="Helical" evidence="1">
    <location>
        <begin position="52"/>
        <end position="70"/>
    </location>
</feature>
<organism evidence="2 3">
    <name type="scientific">Paenibacillus sacheonensis</name>
    <dbReference type="NCBI Taxonomy" id="742054"/>
    <lineage>
        <taxon>Bacteria</taxon>
        <taxon>Bacillati</taxon>
        <taxon>Bacillota</taxon>
        <taxon>Bacilli</taxon>
        <taxon>Bacillales</taxon>
        <taxon>Paenibacillaceae</taxon>
        <taxon>Paenibacillus</taxon>
    </lineage>
</organism>
<gene>
    <name evidence="2" type="ORF">GT003_09650</name>
</gene>
<reference evidence="2 3" key="1">
    <citation type="submission" date="2020-01" db="EMBL/GenBank/DDBJ databases">
        <title>Paenibacillus soybeanensis sp. nov. isolated from the nodules of soybean (Glycine max(L.) Merr).</title>
        <authorList>
            <person name="Wang H."/>
        </authorList>
    </citation>
    <scope>NUCLEOTIDE SEQUENCE [LARGE SCALE GENOMIC DNA]</scope>
    <source>
        <strain evidence="2 3">DSM 23054</strain>
    </source>
</reference>
<protein>
    <submittedName>
        <fullName evidence="2">DUF4184 family protein</fullName>
    </submittedName>
</protein>
<dbReference type="AlphaFoldDB" id="A0A7X5C0G8"/>
<evidence type="ECO:0000313" key="3">
    <source>
        <dbReference type="Proteomes" id="UP000558113"/>
    </source>
</evidence>
<dbReference type="InterPro" id="IPR025238">
    <property type="entry name" value="DUF4184"/>
</dbReference>
<evidence type="ECO:0000313" key="2">
    <source>
        <dbReference type="EMBL" id="NBC69255.1"/>
    </source>
</evidence>
<keyword evidence="1" id="KW-0472">Membrane</keyword>
<evidence type="ECO:0000256" key="1">
    <source>
        <dbReference type="SAM" id="Phobius"/>
    </source>
</evidence>
<sequence length="341" mass="38419">MPFTFSHPLFSVPLKRIAPNWLSVTGLVLGSMVPDMEYFMAMESYQTIGHSLRGFLLQGLPLSIAFAYTFHRVVKPVLPKFLPSVGGLDQFAKHMTSEEWRLNTLRTWMVFLVSLLIGYWTHMFMDAWTHSSGVFVEWFPFLHNKINDEPLYQHMQIGLSLIGIGVPGLMLIYRYIRWHKQAGAARQPSLSASGTKMLLWLAAFVFGFVLFAGKMLSSVNRTYWVSDLVVAPLSSALFGIFCACLFYQAAKKRKLTQALGLVALTFVAIVAFNALLYLRMPDQAFHYSRFLGHPPRGHSQALWNGYLWCWSSLLLLGSIVIGGDRGSGQRTVAGKRHTSSL</sequence>
<feature type="transmembrane region" description="Helical" evidence="1">
    <location>
        <begin position="300"/>
        <end position="321"/>
    </location>
</feature>
<dbReference type="Pfam" id="PF13803">
    <property type="entry name" value="DUF4184"/>
    <property type="match status" value="1"/>
</dbReference>
<feature type="transmembrane region" description="Helical" evidence="1">
    <location>
        <begin position="259"/>
        <end position="280"/>
    </location>
</feature>
<keyword evidence="1" id="KW-1133">Transmembrane helix</keyword>